<protein>
    <recommendedName>
        <fullName evidence="3">DUF1565 domain-containing protein</fullName>
    </recommendedName>
</protein>
<reference evidence="1 2" key="1">
    <citation type="submission" date="2023-11" db="EMBL/GenBank/DDBJ databases">
        <title>Peredibacter starrii A3.12.</title>
        <authorList>
            <person name="Mitchell R.J."/>
        </authorList>
    </citation>
    <scope>NUCLEOTIDE SEQUENCE [LARGE SCALE GENOMIC DNA]</scope>
    <source>
        <strain evidence="1 2">A3.12</strain>
    </source>
</reference>
<dbReference type="Proteomes" id="UP001324634">
    <property type="component" value="Chromosome"/>
</dbReference>
<name>A0AAX4HLG2_9BACT</name>
<dbReference type="InterPro" id="IPR011050">
    <property type="entry name" value="Pectin_lyase_fold/virulence"/>
</dbReference>
<sequence>MFFLCLFISFNAFSTTSLTIYLAPNGVDTQDGLTSSRPILTLKRAHDLVTAHFKKSPSNVNIQLAPGVYYNQTVTWTATNPLYQIRFFSASATNKATFDGRSSSTAASANLRSFFILKSSSGKATNLSFEHLAIRYYAEAISLNGNRDDEKTGFNSNNKILFCSFDKIGSKYHVDKNLPAYAVVRFVNSRKNEVRGNVFSNIENYSQQGLLHSIYVAHLSHENTFEGNSFRKQPGDPLRIRDYSNFNVITKNEFDSAGSYAYSEWYCEASESSDCTKKIPECPSWGSKMYSNVYRGSGLFHYYVRPNFQNSNSACKTKAPANAENRRLRTSSNVITNESVVQSVLNNTSVYGICPSRTHCVSASGGCYADGSGTTNHVCISNNWISRSEYRGPVKTSQGYLIQSLLNNRYISGVCPRSTDCVSSGGHCYVSGGGTANHLCQNNNWKNR</sequence>
<evidence type="ECO:0008006" key="3">
    <source>
        <dbReference type="Google" id="ProtNLM"/>
    </source>
</evidence>
<organism evidence="1 2">
    <name type="scientific">Peredibacter starrii</name>
    <dbReference type="NCBI Taxonomy" id="28202"/>
    <lineage>
        <taxon>Bacteria</taxon>
        <taxon>Pseudomonadati</taxon>
        <taxon>Bdellovibrionota</taxon>
        <taxon>Bacteriovoracia</taxon>
        <taxon>Bacteriovoracales</taxon>
        <taxon>Bacteriovoracaceae</taxon>
        <taxon>Peredibacter</taxon>
    </lineage>
</organism>
<dbReference type="RefSeq" id="WP_321392060.1">
    <property type="nucleotide sequence ID" value="NZ_CP139487.1"/>
</dbReference>
<evidence type="ECO:0000313" key="2">
    <source>
        <dbReference type="Proteomes" id="UP001324634"/>
    </source>
</evidence>
<gene>
    <name evidence="1" type="ORF">SOO65_15270</name>
</gene>
<proteinExistence type="predicted"/>
<dbReference type="EMBL" id="CP139487">
    <property type="protein sequence ID" value="WPU64056.1"/>
    <property type="molecule type" value="Genomic_DNA"/>
</dbReference>
<dbReference type="KEGG" id="psti:SOO65_15270"/>
<dbReference type="AlphaFoldDB" id="A0AAX4HLG2"/>
<accession>A0AAX4HLG2</accession>
<keyword evidence="2" id="KW-1185">Reference proteome</keyword>
<evidence type="ECO:0000313" key="1">
    <source>
        <dbReference type="EMBL" id="WPU64056.1"/>
    </source>
</evidence>
<dbReference type="SUPFAM" id="SSF51126">
    <property type="entry name" value="Pectin lyase-like"/>
    <property type="match status" value="1"/>
</dbReference>